<dbReference type="InterPro" id="IPR014710">
    <property type="entry name" value="RmlC-like_jellyroll"/>
</dbReference>
<evidence type="ECO:0000313" key="1">
    <source>
        <dbReference type="EMBL" id="OIQ00012.1"/>
    </source>
</evidence>
<dbReference type="Proteomes" id="UP000183245">
    <property type="component" value="Unassembled WGS sequence"/>
</dbReference>
<accession>A0A1J5ITG2</accession>
<evidence type="ECO:0000313" key="2">
    <source>
        <dbReference type="Proteomes" id="UP000183245"/>
    </source>
</evidence>
<dbReference type="InterPro" id="IPR011051">
    <property type="entry name" value="RmlC_Cupin_sf"/>
</dbReference>
<protein>
    <recommendedName>
        <fullName evidence="3">Mannose-6-phosphate isomerase</fullName>
    </recommendedName>
</protein>
<organism evidence="1 2">
    <name type="scientific">Candidatus Wirthbacteria bacterium CG2_30_54_11</name>
    <dbReference type="NCBI Taxonomy" id="1817892"/>
    <lineage>
        <taxon>Bacteria</taxon>
        <taxon>Candidatus Wirthbacteria</taxon>
    </lineage>
</organism>
<comment type="caution">
    <text evidence="1">The sequence shown here is derived from an EMBL/GenBank/DDBJ whole genome shotgun (WGS) entry which is preliminary data.</text>
</comment>
<sequence length="414" mass="46349">MLDKDLYLIVPILIEQPTWGGSYIPKLKGITREPLLSGIRIGQSYELAGVSRVIPCSQFFAMSRPDEQGSYVAPPVYEVHLRRSRESQLSDTAIPSLPLHDLLVQHPIEILGKSIARRFGTSMPALIKYTQALGNSFQLHVKETEESTTHWLSKPETWFFLEPGSITLGVKPGCNWQAYEKACREIATGMELLSKHAMKGSLTPVQARGEADRMVLAHNPWQFVNCLRVDSGTIIDPSAGGIHHSWEEDANCPLGNILYEVQRDRSDSVSTIRSFDKGKFNPDGSVRSVQIDDYFKYIDRSEDANSPKNLMGQAQLIRKDTGGRVSKLFETAYYRSDMIFLSDRMAPWLEHTDESFHHIFVKEGAIQIGIEGSDKTVGVREGWSVFVPAQVGAYHLRGHGGTKAEVIKTYIPKS</sequence>
<dbReference type="EMBL" id="MNZT01000005">
    <property type="protein sequence ID" value="OIQ00012.1"/>
    <property type="molecule type" value="Genomic_DNA"/>
</dbReference>
<evidence type="ECO:0008006" key="3">
    <source>
        <dbReference type="Google" id="ProtNLM"/>
    </source>
</evidence>
<reference evidence="1 2" key="1">
    <citation type="journal article" date="2016" name="Environ. Microbiol.">
        <title>Genomic resolution of a cold subsurface aquifer community provides metabolic insights for novel microbes adapted to high CO concentrations.</title>
        <authorList>
            <person name="Probst A.J."/>
            <person name="Castelle C.J."/>
            <person name="Singh A."/>
            <person name="Brown C.T."/>
            <person name="Anantharaman K."/>
            <person name="Sharon I."/>
            <person name="Hug L.A."/>
            <person name="Burstein D."/>
            <person name="Emerson J.B."/>
            <person name="Thomas B.C."/>
            <person name="Banfield J.F."/>
        </authorList>
    </citation>
    <scope>NUCLEOTIDE SEQUENCE [LARGE SCALE GENOMIC DNA]</scope>
    <source>
        <strain evidence="1">CG2_30_54_11</strain>
    </source>
</reference>
<gene>
    <name evidence="1" type="ORF">AUK40_00300</name>
</gene>
<dbReference type="AlphaFoldDB" id="A0A1J5ITG2"/>
<name>A0A1J5ITG2_9BACT</name>
<proteinExistence type="predicted"/>
<dbReference type="SUPFAM" id="SSF51182">
    <property type="entry name" value="RmlC-like cupins"/>
    <property type="match status" value="1"/>
</dbReference>
<dbReference type="Gene3D" id="2.60.120.10">
    <property type="entry name" value="Jelly Rolls"/>
    <property type="match status" value="2"/>
</dbReference>
<dbReference type="STRING" id="1817892.AUK40_00300"/>